<dbReference type="Pfam" id="PF02653">
    <property type="entry name" value="BPD_transp_2"/>
    <property type="match status" value="1"/>
</dbReference>
<keyword evidence="7 8" id="KW-0472">Membrane</keyword>
<dbReference type="CDD" id="cd06579">
    <property type="entry name" value="TM_PBP1_transp_AraH_like"/>
    <property type="match status" value="1"/>
</dbReference>
<keyword evidence="2" id="KW-0813">Transport</keyword>
<dbReference type="PANTHER" id="PTHR32196:SF21">
    <property type="entry name" value="ABC TRANSPORTER PERMEASE PROTEIN YPHD-RELATED"/>
    <property type="match status" value="1"/>
</dbReference>
<keyword evidence="3" id="KW-1003">Cell membrane</keyword>
<evidence type="ECO:0000256" key="1">
    <source>
        <dbReference type="ARBA" id="ARBA00004651"/>
    </source>
</evidence>
<evidence type="ECO:0000313" key="9">
    <source>
        <dbReference type="EMBL" id="MFK4448641.1"/>
    </source>
</evidence>
<dbReference type="EMBL" id="JBIYDN010000056">
    <property type="protein sequence ID" value="MFK4448641.1"/>
    <property type="molecule type" value="Genomic_DNA"/>
</dbReference>
<feature type="transmembrane region" description="Helical" evidence="8">
    <location>
        <begin position="261"/>
        <end position="291"/>
    </location>
</feature>
<dbReference type="PANTHER" id="PTHR32196">
    <property type="entry name" value="ABC TRANSPORTER PERMEASE PROTEIN YPHD-RELATED-RELATED"/>
    <property type="match status" value="1"/>
</dbReference>
<keyword evidence="6 8" id="KW-1133">Transmembrane helix</keyword>
<feature type="transmembrane region" description="Helical" evidence="8">
    <location>
        <begin position="225"/>
        <end position="249"/>
    </location>
</feature>
<evidence type="ECO:0000256" key="5">
    <source>
        <dbReference type="ARBA" id="ARBA00022692"/>
    </source>
</evidence>
<dbReference type="RefSeq" id="WP_404615096.1">
    <property type="nucleotide sequence ID" value="NZ_JBIYDN010000056.1"/>
</dbReference>
<proteinExistence type="predicted"/>
<dbReference type="InterPro" id="IPR001851">
    <property type="entry name" value="ABC_transp_permease"/>
</dbReference>
<gene>
    <name evidence="9" type="ORF">ABH943_008685</name>
</gene>
<feature type="transmembrane region" description="Helical" evidence="8">
    <location>
        <begin position="303"/>
        <end position="324"/>
    </location>
</feature>
<organism evidence="9 10">
    <name type="scientific">Caballeronia udeis</name>
    <dbReference type="NCBI Taxonomy" id="1232866"/>
    <lineage>
        <taxon>Bacteria</taxon>
        <taxon>Pseudomonadati</taxon>
        <taxon>Pseudomonadota</taxon>
        <taxon>Betaproteobacteria</taxon>
        <taxon>Burkholderiales</taxon>
        <taxon>Burkholderiaceae</taxon>
        <taxon>Caballeronia</taxon>
    </lineage>
</organism>
<accession>A0ABW8MY22</accession>
<sequence length="330" mass="33862">MALAKSLPNVNSSERFSNNAYHRIELFQRYGILAIFLLLCVAASLSSPFFLTPDNLLNVVRQVSVVGLTALGMTFVILTAGIDLSVGSILALTTLAVAGLKPYGPVASLAGGLAVALACGWLNGFITTKGRIQPFIVTLGMMTALVGVGLAYSDGQPVIGVPVSLGWIGRGRLGGVPVQAILFILIALASVVILKKTRYGRHVYAVGGNVEAARLSGVAVDRVRVIAYCLSGFFAGLGGIVMAAQLNIGEANLGKGLELDAIAAVVVGGTSLAGGAGGIGGTIIGVLLIGVLNNLLNLLNIPAYTQLIVKGAIIVIAVLIHAQLSRSRGR</sequence>
<evidence type="ECO:0000256" key="3">
    <source>
        <dbReference type="ARBA" id="ARBA00022475"/>
    </source>
</evidence>
<evidence type="ECO:0000256" key="2">
    <source>
        <dbReference type="ARBA" id="ARBA00022448"/>
    </source>
</evidence>
<evidence type="ECO:0000256" key="4">
    <source>
        <dbReference type="ARBA" id="ARBA00022519"/>
    </source>
</evidence>
<comment type="caution">
    <text evidence="9">The sequence shown here is derived from an EMBL/GenBank/DDBJ whole genome shotgun (WGS) entry which is preliminary data.</text>
</comment>
<feature type="transmembrane region" description="Helical" evidence="8">
    <location>
        <begin position="71"/>
        <end position="99"/>
    </location>
</feature>
<evidence type="ECO:0000256" key="8">
    <source>
        <dbReference type="SAM" id="Phobius"/>
    </source>
</evidence>
<evidence type="ECO:0000256" key="7">
    <source>
        <dbReference type="ARBA" id="ARBA00023136"/>
    </source>
</evidence>
<evidence type="ECO:0000313" key="10">
    <source>
        <dbReference type="Proteomes" id="UP001620514"/>
    </source>
</evidence>
<comment type="subcellular location">
    <subcellularLocation>
        <location evidence="1">Cell membrane</location>
        <topology evidence="1">Multi-pass membrane protein</topology>
    </subcellularLocation>
</comment>
<dbReference type="Proteomes" id="UP001620514">
    <property type="component" value="Unassembled WGS sequence"/>
</dbReference>
<reference evidence="9 10" key="1">
    <citation type="submission" date="2024-11" db="EMBL/GenBank/DDBJ databases">
        <title>Using genomics to understand microbial adaptation to soil warming.</title>
        <authorList>
            <person name="Deangelis K.M. PhD."/>
        </authorList>
    </citation>
    <scope>NUCLEOTIDE SEQUENCE [LARGE SCALE GENOMIC DNA]</scope>
    <source>
        <strain evidence="9 10">GAS97</strain>
    </source>
</reference>
<feature type="transmembrane region" description="Helical" evidence="8">
    <location>
        <begin position="132"/>
        <end position="152"/>
    </location>
</feature>
<keyword evidence="10" id="KW-1185">Reference proteome</keyword>
<keyword evidence="5 8" id="KW-0812">Transmembrane</keyword>
<evidence type="ECO:0000256" key="6">
    <source>
        <dbReference type="ARBA" id="ARBA00022989"/>
    </source>
</evidence>
<feature type="transmembrane region" description="Helical" evidence="8">
    <location>
        <begin position="106"/>
        <end position="126"/>
    </location>
</feature>
<feature type="transmembrane region" description="Helical" evidence="8">
    <location>
        <begin position="173"/>
        <end position="194"/>
    </location>
</feature>
<keyword evidence="4" id="KW-0997">Cell inner membrane</keyword>
<feature type="transmembrane region" description="Helical" evidence="8">
    <location>
        <begin position="30"/>
        <end position="51"/>
    </location>
</feature>
<protein>
    <submittedName>
        <fullName evidence="9">Ribose/xylose/arabinose/galactoside ABC-type transport system permease subunit</fullName>
    </submittedName>
</protein>
<name>A0ABW8MY22_9BURK</name>